<evidence type="ECO:0000256" key="1">
    <source>
        <dbReference type="SAM" id="Coils"/>
    </source>
</evidence>
<keyword evidence="3" id="KW-1185">Reference proteome</keyword>
<evidence type="ECO:0000256" key="2">
    <source>
        <dbReference type="SAM" id="MobiDB-lite"/>
    </source>
</evidence>
<dbReference type="PANTHER" id="PTHR31935:SF1">
    <property type="entry name" value="COILED-COIL DOMAIN-CONTAINING PROTEIN 13"/>
    <property type="match status" value="1"/>
</dbReference>
<dbReference type="InterPro" id="IPR038929">
    <property type="entry name" value="CCDC13"/>
</dbReference>
<feature type="coiled-coil region" evidence="1">
    <location>
        <begin position="225"/>
        <end position="277"/>
    </location>
</feature>
<dbReference type="PANTHER" id="PTHR31935">
    <property type="entry name" value="COILED-COIL DOMAIN-CONTAINING PROTEIN 13"/>
    <property type="match status" value="1"/>
</dbReference>
<dbReference type="Proteomes" id="UP000694941">
    <property type="component" value="Unplaced"/>
</dbReference>
<sequence>MSRESEKTSYIAAESNEAMSSEVRELKDENGRLKKLLAEKDFEIRRLTKKLNDKENVQAVINIPNDLAAGKIIELSRRIRELTAELESEKTKCKTLKNKLAEEESKRISVDVTSKELQEKLDQTNIKLLESRNHAQQLRQDLRLAYKALSQEIGADVNIQTLLNQGTKGAWRGRAQQIINLQNRVAELMGQLQKQTANLKLEDGSDKVSSINKITMATNQPVGVTLEHRARLHRLEQEKKQAQQKIMSDVVKLQEEVQDLKTKLEASKARNKILTSETLLLKKQITTLMDKGRNDDELIKTLMYQQKELRTMIDQQDIKKRQQNQLQTEELNQLKQSYLRDSAKLQQLESILNEKEALIRKLKKDIHTSQHGSEGPIDIEPGCGVEVLWTQKGKNFDENSISLSCVNCHKNKTMVEASQVEIEKLCALIPQLQNRLKEKAEEVVEVTKKTQEQEYKIKSLKDELNQIKQASKPKPSGIYNSRKHDNKRQEVDSSKGLEYQLHIFQEENKLLKVQLNEAERTKEEDFTLYLKIIEETKKVYLHSMRDLKENSPMNQNTF</sequence>
<feature type="region of interest" description="Disordered" evidence="2">
    <location>
        <begin position="468"/>
        <end position="492"/>
    </location>
</feature>
<feature type="coiled-coil region" evidence="1">
    <location>
        <begin position="72"/>
        <end position="152"/>
    </location>
</feature>
<reference evidence="4" key="1">
    <citation type="submission" date="2025-08" db="UniProtKB">
        <authorList>
            <consortium name="RefSeq"/>
        </authorList>
    </citation>
    <scope>IDENTIFICATION</scope>
    <source>
        <tissue evidence="4">Muscle</tissue>
    </source>
</reference>
<gene>
    <name evidence="4" type="primary">LOC106458501</name>
</gene>
<name>A0ABM1B2I0_LIMPO</name>
<evidence type="ECO:0000313" key="3">
    <source>
        <dbReference type="Proteomes" id="UP000694941"/>
    </source>
</evidence>
<keyword evidence="1" id="KW-0175">Coiled coil</keyword>
<evidence type="ECO:0000313" key="4">
    <source>
        <dbReference type="RefSeq" id="XP_013773475.1"/>
    </source>
</evidence>
<accession>A0ABM1B2I0</accession>
<proteinExistence type="predicted"/>
<protein>
    <submittedName>
        <fullName evidence="4">Coiled-coil domain-containing protein 13-like</fullName>
    </submittedName>
</protein>
<feature type="region of interest" description="Disordered" evidence="2">
    <location>
        <begin position="1"/>
        <end position="24"/>
    </location>
</feature>
<dbReference type="GeneID" id="106458501"/>
<organism evidence="3 4">
    <name type="scientific">Limulus polyphemus</name>
    <name type="common">Atlantic horseshoe crab</name>
    <dbReference type="NCBI Taxonomy" id="6850"/>
    <lineage>
        <taxon>Eukaryota</taxon>
        <taxon>Metazoa</taxon>
        <taxon>Ecdysozoa</taxon>
        <taxon>Arthropoda</taxon>
        <taxon>Chelicerata</taxon>
        <taxon>Merostomata</taxon>
        <taxon>Xiphosura</taxon>
        <taxon>Limulidae</taxon>
        <taxon>Limulus</taxon>
    </lineage>
</organism>
<dbReference type="RefSeq" id="XP_013773475.1">
    <property type="nucleotide sequence ID" value="XM_013918021.1"/>
</dbReference>